<keyword evidence="1" id="KW-0805">Transcription regulation</keyword>
<dbReference type="GO" id="GO:0006355">
    <property type="term" value="P:regulation of DNA-templated transcription"/>
    <property type="evidence" value="ECO:0007669"/>
    <property type="project" value="InterPro"/>
</dbReference>
<dbReference type="Proteomes" id="UP000619260">
    <property type="component" value="Unassembled WGS sequence"/>
</dbReference>
<evidence type="ECO:0000256" key="2">
    <source>
        <dbReference type="ARBA" id="ARBA00023125"/>
    </source>
</evidence>
<keyword evidence="3" id="KW-0804">Transcription</keyword>
<keyword evidence="6" id="KW-1185">Reference proteome</keyword>
<evidence type="ECO:0000256" key="3">
    <source>
        <dbReference type="ARBA" id="ARBA00023163"/>
    </source>
</evidence>
<evidence type="ECO:0000313" key="5">
    <source>
        <dbReference type="EMBL" id="GIJ44048.1"/>
    </source>
</evidence>
<evidence type="ECO:0000256" key="1">
    <source>
        <dbReference type="ARBA" id="ARBA00023015"/>
    </source>
</evidence>
<name>A0A8J3YHG8_9ACTN</name>
<dbReference type="InterPro" id="IPR036388">
    <property type="entry name" value="WH-like_DNA-bd_sf"/>
</dbReference>
<dbReference type="PROSITE" id="PS50043">
    <property type="entry name" value="HTH_LUXR_2"/>
    <property type="match status" value="1"/>
</dbReference>
<dbReference type="CDD" id="cd06170">
    <property type="entry name" value="LuxR_C_like"/>
    <property type="match status" value="1"/>
</dbReference>
<dbReference type="InterPro" id="IPR016032">
    <property type="entry name" value="Sig_transdc_resp-reg_C-effctor"/>
</dbReference>
<dbReference type="EMBL" id="BOPF01000003">
    <property type="protein sequence ID" value="GIJ44048.1"/>
    <property type="molecule type" value="Genomic_DNA"/>
</dbReference>
<dbReference type="SUPFAM" id="SSF46894">
    <property type="entry name" value="C-terminal effector domain of the bipartite response regulators"/>
    <property type="match status" value="1"/>
</dbReference>
<organism evidence="5 6">
    <name type="scientific">Virgisporangium aliadipatigenens</name>
    <dbReference type="NCBI Taxonomy" id="741659"/>
    <lineage>
        <taxon>Bacteria</taxon>
        <taxon>Bacillati</taxon>
        <taxon>Actinomycetota</taxon>
        <taxon>Actinomycetes</taxon>
        <taxon>Micromonosporales</taxon>
        <taxon>Micromonosporaceae</taxon>
        <taxon>Virgisporangium</taxon>
    </lineage>
</organism>
<dbReference type="PANTHER" id="PTHR44688:SF16">
    <property type="entry name" value="DNA-BINDING TRANSCRIPTIONAL ACTIVATOR DEVR_DOSR"/>
    <property type="match status" value="1"/>
</dbReference>
<dbReference type="SMART" id="SM00421">
    <property type="entry name" value="HTH_LUXR"/>
    <property type="match status" value="1"/>
</dbReference>
<evidence type="ECO:0000259" key="4">
    <source>
        <dbReference type="PROSITE" id="PS50043"/>
    </source>
</evidence>
<proteinExistence type="predicted"/>
<reference evidence="5" key="1">
    <citation type="submission" date="2021-01" db="EMBL/GenBank/DDBJ databases">
        <title>Whole genome shotgun sequence of Virgisporangium aliadipatigenens NBRC 105644.</title>
        <authorList>
            <person name="Komaki H."/>
            <person name="Tamura T."/>
        </authorList>
    </citation>
    <scope>NUCLEOTIDE SEQUENCE</scope>
    <source>
        <strain evidence="5">NBRC 105644</strain>
    </source>
</reference>
<dbReference type="RefSeq" id="WP_239152395.1">
    <property type="nucleotide sequence ID" value="NZ_BOPF01000003.1"/>
</dbReference>
<dbReference type="AlphaFoldDB" id="A0A8J3YHG8"/>
<dbReference type="Pfam" id="PF00196">
    <property type="entry name" value="GerE"/>
    <property type="match status" value="1"/>
</dbReference>
<feature type="domain" description="HTH luxR-type" evidence="4">
    <location>
        <begin position="126"/>
        <end position="191"/>
    </location>
</feature>
<evidence type="ECO:0000313" key="6">
    <source>
        <dbReference type="Proteomes" id="UP000619260"/>
    </source>
</evidence>
<dbReference type="InterPro" id="IPR000792">
    <property type="entry name" value="Tscrpt_reg_LuxR_C"/>
</dbReference>
<dbReference type="GO" id="GO:0003677">
    <property type="term" value="F:DNA binding"/>
    <property type="evidence" value="ECO:0007669"/>
    <property type="project" value="UniProtKB-KW"/>
</dbReference>
<sequence>MLVVPDEVAALPWEEFHRECGSTHPLERVYAGGAPAGPVAVSDVLTDLAWRGNPSYRASRHDLDGSVRQISIPAPGTPGAATGFLVCRSGRDFTARERDFAAHVHPLLNTVLRHVAEVRRLRPGTEGLAELRLTPRELVVLRLSAEGLTAAAMARRLGIATHTVNKHLENSYRKCGTRDRLTTVLLVRRLGLIGPGDDPVSRSAPSR</sequence>
<dbReference type="Gene3D" id="1.10.10.10">
    <property type="entry name" value="Winged helix-like DNA-binding domain superfamily/Winged helix DNA-binding domain"/>
    <property type="match status" value="1"/>
</dbReference>
<comment type="caution">
    <text evidence="5">The sequence shown here is derived from an EMBL/GenBank/DDBJ whole genome shotgun (WGS) entry which is preliminary data.</text>
</comment>
<dbReference type="PANTHER" id="PTHR44688">
    <property type="entry name" value="DNA-BINDING TRANSCRIPTIONAL ACTIVATOR DEVR_DOSR"/>
    <property type="match status" value="1"/>
</dbReference>
<keyword evidence="2" id="KW-0238">DNA-binding</keyword>
<accession>A0A8J3YHG8</accession>
<protein>
    <recommendedName>
        <fullName evidence="4">HTH luxR-type domain-containing protein</fullName>
    </recommendedName>
</protein>
<dbReference type="PRINTS" id="PR00038">
    <property type="entry name" value="HTHLUXR"/>
</dbReference>
<gene>
    <name evidence="5" type="ORF">Val02_09340</name>
</gene>